<evidence type="ECO:0000313" key="1">
    <source>
        <dbReference type="EMBL" id="PNX62516.1"/>
    </source>
</evidence>
<sequence>RGQRLEAADAAGLASDLISKAARSQQRGGGGQILPVPSAFRGGRKFRRWPSRFRDGEESYWV</sequence>
<name>A0A2K3K8B8_TRIPR</name>
<dbReference type="AlphaFoldDB" id="A0A2K3K8B8"/>
<proteinExistence type="predicted"/>
<dbReference type="EMBL" id="ASHM01148439">
    <property type="protein sequence ID" value="PNX62516.1"/>
    <property type="molecule type" value="Genomic_DNA"/>
</dbReference>
<comment type="caution">
    <text evidence="1">The sequence shown here is derived from an EMBL/GenBank/DDBJ whole genome shotgun (WGS) entry which is preliminary data.</text>
</comment>
<feature type="non-terminal residue" evidence="1">
    <location>
        <position position="1"/>
    </location>
</feature>
<protein>
    <submittedName>
        <fullName evidence="1">Uncharacterized protein</fullName>
    </submittedName>
</protein>
<dbReference type="Proteomes" id="UP000236291">
    <property type="component" value="Unassembled WGS sequence"/>
</dbReference>
<reference evidence="1 2" key="2">
    <citation type="journal article" date="2017" name="Front. Plant Sci.">
        <title>Gene Classification and Mining of Molecular Markers Useful in Red Clover (Trifolium pratense) Breeding.</title>
        <authorList>
            <person name="Istvanek J."/>
            <person name="Dluhosova J."/>
            <person name="Dluhos P."/>
            <person name="Patkova L."/>
            <person name="Nedelnik J."/>
            <person name="Repkova J."/>
        </authorList>
    </citation>
    <scope>NUCLEOTIDE SEQUENCE [LARGE SCALE GENOMIC DNA]</scope>
    <source>
        <strain evidence="2">cv. Tatra</strain>
        <tissue evidence="1">Young leaves</tissue>
    </source>
</reference>
<accession>A0A2K3K8B8</accession>
<gene>
    <name evidence="1" type="ORF">L195_g061183</name>
</gene>
<evidence type="ECO:0000313" key="2">
    <source>
        <dbReference type="Proteomes" id="UP000236291"/>
    </source>
</evidence>
<organism evidence="1 2">
    <name type="scientific">Trifolium pratense</name>
    <name type="common">Red clover</name>
    <dbReference type="NCBI Taxonomy" id="57577"/>
    <lineage>
        <taxon>Eukaryota</taxon>
        <taxon>Viridiplantae</taxon>
        <taxon>Streptophyta</taxon>
        <taxon>Embryophyta</taxon>
        <taxon>Tracheophyta</taxon>
        <taxon>Spermatophyta</taxon>
        <taxon>Magnoliopsida</taxon>
        <taxon>eudicotyledons</taxon>
        <taxon>Gunneridae</taxon>
        <taxon>Pentapetalae</taxon>
        <taxon>rosids</taxon>
        <taxon>fabids</taxon>
        <taxon>Fabales</taxon>
        <taxon>Fabaceae</taxon>
        <taxon>Papilionoideae</taxon>
        <taxon>50 kb inversion clade</taxon>
        <taxon>NPAAA clade</taxon>
        <taxon>Hologalegina</taxon>
        <taxon>IRL clade</taxon>
        <taxon>Trifolieae</taxon>
        <taxon>Trifolium</taxon>
    </lineage>
</organism>
<reference evidence="1 2" key="1">
    <citation type="journal article" date="2014" name="Am. J. Bot.">
        <title>Genome assembly and annotation for red clover (Trifolium pratense; Fabaceae).</title>
        <authorList>
            <person name="Istvanek J."/>
            <person name="Jaros M."/>
            <person name="Krenek A."/>
            <person name="Repkova J."/>
        </authorList>
    </citation>
    <scope>NUCLEOTIDE SEQUENCE [LARGE SCALE GENOMIC DNA]</scope>
    <source>
        <strain evidence="2">cv. Tatra</strain>
        <tissue evidence="1">Young leaves</tissue>
    </source>
</reference>